<comment type="caution">
    <text evidence="2">The sequence shown here is derived from an EMBL/GenBank/DDBJ whole genome shotgun (WGS) entry which is preliminary data.</text>
</comment>
<keyword evidence="1" id="KW-0812">Transmembrane</keyword>
<reference evidence="2 3" key="1">
    <citation type="submission" date="2016-10" db="EMBL/GenBank/DDBJ databases">
        <title>Paenibacillus species isolates.</title>
        <authorList>
            <person name="Beno S.M."/>
        </authorList>
    </citation>
    <scope>NUCLEOTIDE SEQUENCE [LARGE SCALE GENOMIC DNA]</scope>
    <source>
        <strain evidence="2 3">FSL H7-0744</strain>
    </source>
</reference>
<feature type="transmembrane region" description="Helical" evidence="1">
    <location>
        <begin position="31"/>
        <end position="55"/>
    </location>
</feature>
<dbReference type="Proteomes" id="UP000187412">
    <property type="component" value="Unassembled WGS sequence"/>
</dbReference>
<dbReference type="RefSeq" id="WP_076109824.1">
    <property type="nucleotide sequence ID" value="NZ_MPTB01000006.1"/>
</dbReference>
<keyword evidence="1" id="KW-0472">Membrane</keyword>
<gene>
    <name evidence="2" type="ORF">BSK56_06510</name>
</gene>
<keyword evidence="3" id="KW-1185">Reference proteome</keyword>
<sequence>MDSLTLTVYVVSLAVGLAAVKYGRKNKRRKLVVLGFIILSFEIVLPVLSFAAGFMDAVGVY</sequence>
<keyword evidence="1" id="KW-1133">Transmembrane helix</keyword>
<organism evidence="2 3">
    <name type="scientific">Paenibacillus borealis</name>
    <dbReference type="NCBI Taxonomy" id="160799"/>
    <lineage>
        <taxon>Bacteria</taxon>
        <taxon>Bacillati</taxon>
        <taxon>Bacillota</taxon>
        <taxon>Bacilli</taxon>
        <taxon>Bacillales</taxon>
        <taxon>Paenibacillaceae</taxon>
        <taxon>Paenibacillus</taxon>
    </lineage>
</organism>
<dbReference type="EMBL" id="MPTB01000006">
    <property type="protein sequence ID" value="OMD50810.1"/>
    <property type="molecule type" value="Genomic_DNA"/>
</dbReference>
<evidence type="ECO:0000313" key="2">
    <source>
        <dbReference type="EMBL" id="OMD50810.1"/>
    </source>
</evidence>
<protein>
    <submittedName>
        <fullName evidence="2">Uncharacterized protein</fullName>
    </submittedName>
</protein>
<proteinExistence type="predicted"/>
<evidence type="ECO:0000313" key="3">
    <source>
        <dbReference type="Proteomes" id="UP000187412"/>
    </source>
</evidence>
<feature type="transmembrane region" description="Helical" evidence="1">
    <location>
        <begin position="6"/>
        <end position="24"/>
    </location>
</feature>
<name>A0ABX3HMT0_PAEBO</name>
<evidence type="ECO:0000256" key="1">
    <source>
        <dbReference type="SAM" id="Phobius"/>
    </source>
</evidence>
<accession>A0ABX3HMT0</accession>